<feature type="region of interest" description="Disordered" evidence="1">
    <location>
        <begin position="162"/>
        <end position="187"/>
    </location>
</feature>
<feature type="region of interest" description="Disordered" evidence="1">
    <location>
        <begin position="123"/>
        <end position="142"/>
    </location>
</feature>
<evidence type="ECO:0000256" key="1">
    <source>
        <dbReference type="SAM" id="MobiDB-lite"/>
    </source>
</evidence>
<comment type="caution">
    <text evidence="2">The sequence shown here is derived from an EMBL/GenBank/DDBJ whole genome shotgun (WGS) entry which is preliminary data.</text>
</comment>
<feature type="region of interest" description="Disordered" evidence="1">
    <location>
        <begin position="1"/>
        <end position="21"/>
    </location>
</feature>
<gene>
    <name evidence="2" type="ORF">E2C01_007173</name>
</gene>
<organism evidence="2 3">
    <name type="scientific">Portunus trituberculatus</name>
    <name type="common">Swimming crab</name>
    <name type="synonym">Neptunus trituberculatus</name>
    <dbReference type="NCBI Taxonomy" id="210409"/>
    <lineage>
        <taxon>Eukaryota</taxon>
        <taxon>Metazoa</taxon>
        <taxon>Ecdysozoa</taxon>
        <taxon>Arthropoda</taxon>
        <taxon>Crustacea</taxon>
        <taxon>Multicrustacea</taxon>
        <taxon>Malacostraca</taxon>
        <taxon>Eumalacostraca</taxon>
        <taxon>Eucarida</taxon>
        <taxon>Decapoda</taxon>
        <taxon>Pleocyemata</taxon>
        <taxon>Brachyura</taxon>
        <taxon>Eubrachyura</taxon>
        <taxon>Portunoidea</taxon>
        <taxon>Portunidae</taxon>
        <taxon>Portuninae</taxon>
        <taxon>Portunus</taxon>
    </lineage>
</organism>
<dbReference type="Proteomes" id="UP000324222">
    <property type="component" value="Unassembled WGS sequence"/>
</dbReference>
<dbReference type="EMBL" id="VSRR010000350">
    <property type="protein sequence ID" value="MPC14408.1"/>
    <property type="molecule type" value="Genomic_DNA"/>
</dbReference>
<proteinExistence type="predicted"/>
<name>A0A5B7CYR3_PORTR</name>
<evidence type="ECO:0000313" key="2">
    <source>
        <dbReference type="EMBL" id="MPC14408.1"/>
    </source>
</evidence>
<feature type="compositionally biased region" description="Basic and acidic residues" evidence="1">
    <location>
        <begin position="1"/>
        <end position="16"/>
    </location>
</feature>
<evidence type="ECO:0000313" key="3">
    <source>
        <dbReference type="Proteomes" id="UP000324222"/>
    </source>
</evidence>
<sequence length="201" mass="21982">MGENISTKDSRVEHQGRTQNTHWQEAQTQILVWPGPAPHLVNDGVLRQHRLPNVFRVVLHKAVVHHKAVLALLTLTHTTQQNKLGSDTIHFLLLGWRVAGTLHKVIIFIIKLTPHLLRHGPPHWSRHTRTDGAGSAASRGVPTRGSLLGSVLLALTSPHGGVTHTTGGGTAILPGYGRKLPDSRQSRSELLEQALGDKLRS</sequence>
<dbReference type="AlphaFoldDB" id="A0A5B7CYR3"/>
<keyword evidence="3" id="KW-1185">Reference proteome</keyword>
<accession>A0A5B7CYR3</accession>
<protein>
    <submittedName>
        <fullName evidence="2">Uncharacterized protein</fullName>
    </submittedName>
</protein>
<reference evidence="2 3" key="1">
    <citation type="submission" date="2019-05" db="EMBL/GenBank/DDBJ databases">
        <title>Another draft genome of Portunus trituberculatus and its Hox gene families provides insights of decapod evolution.</title>
        <authorList>
            <person name="Jeong J.-H."/>
            <person name="Song I."/>
            <person name="Kim S."/>
            <person name="Choi T."/>
            <person name="Kim D."/>
            <person name="Ryu S."/>
            <person name="Kim W."/>
        </authorList>
    </citation>
    <scope>NUCLEOTIDE SEQUENCE [LARGE SCALE GENOMIC DNA]</scope>
    <source>
        <tissue evidence="2">Muscle</tissue>
    </source>
</reference>